<feature type="region of interest" description="Disordered" evidence="8">
    <location>
        <begin position="982"/>
        <end position="1015"/>
    </location>
</feature>
<dbReference type="PANTHER" id="PTHR46206:SF2">
    <property type="entry name" value="CYTOCHROME P450 MONOOXYGENASE AUSG-RELATED"/>
    <property type="match status" value="1"/>
</dbReference>
<dbReference type="Proteomes" id="UP000256645">
    <property type="component" value="Unassembled WGS sequence"/>
</dbReference>
<dbReference type="CDD" id="cd11041">
    <property type="entry name" value="CYP503A1-like"/>
    <property type="match status" value="1"/>
</dbReference>
<dbReference type="GO" id="GO:0004497">
    <property type="term" value="F:monooxygenase activity"/>
    <property type="evidence" value="ECO:0007669"/>
    <property type="project" value="UniProtKB-KW"/>
</dbReference>
<keyword evidence="7" id="KW-0503">Monooxygenase</keyword>
<keyword evidence="9" id="KW-0472">Membrane</keyword>
<dbReference type="STRING" id="1849047.A0A3D8QJJ0"/>
<evidence type="ECO:0008006" key="12">
    <source>
        <dbReference type="Google" id="ProtNLM"/>
    </source>
</evidence>
<feature type="region of interest" description="Disordered" evidence="8">
    <location>
        <begin position="678"/>
        <end position="705"/>
    </location>
</feature>
<dbReference type="GO" id="GO:0005506">
    <property type="term" value="F:iron ion binding"/>
    <property type="evidence" value="ECO:0007669"/>
    <property type="project" value="InterPro"/>
</dbReference>
<feature type="compositionally biased region" description="Basic and acidic residues" evidence="8">
    <location>
        <begin position="1222"/>
        <end position="1241"/>
    </location>
</feature>
<evidence type="ECO:0000256" key="3">
    <source>
        <dbReference type="ARBA" id="ARBA00022617"/>
    </source>
</evidence>
<dbReference type="GO" id="GO:0020037">
    <property type="term" value="F:heme binding"/>
    <property type="evidence" value="ECO:0007669"/>
    <property type="project" value="InterPro"/>
</dbReference>
<evidence type="ECO:0000256" key="8">
    <source>
        <dbReference type="SAM" id="MobiDB-lite"/>
    </source>
</evidence>
<dbReference type="EMBL" id="PDLM01000014">
    <property type="protein sequence ID" value="RDW61949.1"/>
    <property type="molecule type" value="Genomic_DNA"/>
</dbReference>
<comment type="similarity">
    <text evidence="2">Belongs to the cytochrome P450 family.</text>
</comment>
<feature type="compositionally biased region" description="Basic and acidic residues" evidence="8">
    <location>
        <begin position="1181"/>
        <end position="1195"/>
    </location>
</feature>
<feature type="compositionally biased region" description="Basic and acidic residues" evidence="8">
    <location>
        <begin position="982"/>
        <end position="1004"/>
    </location>
</feature>
<keyword evidence="9" id="KW-1133">Transmembrane helix</keyword>
<keyword evidence="9" id="KW-0812">Transmembrane</keyword>
<feature type="transmembrane region" description="Helical" evidence="9">
    <location>
        <begin position="21"/>
        <end position="40"/>
    </location>
</feature>
<reference evidence="10 11" key="1">
    <citation type="journal article" date="2018" name="IMA Fungus">
        <title>IMA Genome-F 9: Draft genome sequence of Annulohypoxylon stygium, Aspergillus mulundensis, Berkeleyomyces basicola (syn. Thielaviopsis basicola), Ceratocystis smalleyi, two Cercospora beticola strains, Coleophoma cylindrospora, Fusarium fracticaudum, Phialophora cf. hyalina, and Morchella septimelata.</title>
        <authorList>
            <person name="Wingfield B.D."/>
            <person name="Bills G.F."/>
            <person name="Dong Y."/>
            <person name="Huang W."/>
            <person name="Nel W.J."/>
            <person name="Swalarsk-Parry B.S."/>
            <person name="Vaghefi N."/>
            <person name="Wilken P.M."/>
            <person name="An Z."/>
            <person name="de Beer Z.W."/>
            <person name="De Vos L."/>
            <person name="Chen L."/>
            <person name="Duong T.A."/>
            <person name="Gao Y."/>
            <person name="Hammerbacher A."/>
            <person name="Kikkert J.R."/>
            <person name="Li Y."/>
            <person name="Li H."/>
            <person name="Li K."/>
            <person name="Li Q."/>
            <person name="Liu X."/>
            <person name="Ma X."/>
            <person name="Naidoo K."/>
            <person name="Pethybridge S.J."/>
            <person name="Sun J."/>
            <person name="Steenkamp E.T."/>
            <person name="van der Nest M.A."/>
            <person name="van Wyk S."/>
            <person name="Wingfield M.J."/>
            <person name="Xiong C."/>
            <person name="Yue Q."/>
            <person name="Zhang X."/>
        </authorList>
    </citation>
    <scope>NUCLEOTIDE SEQUENCE [LARGE SCALE GENOMIC DNA]</scope>
    <source>
        <strain evidence="10 11">BP6252</strain>
    </source>
</reference>
<dbReference type="SUPFAM" id="SSF48264">
    <property type="entry name" value="Cytochrome P450"/>
    <property type="match status" value="1"/>
</dbReference>
<evidence type="ECO:0000256" key="6">
    <source>
        <dbReference type="ARBA" id="ARBA00023004"/>
    </source>
</evidence>
<keyword evidence="4" id="KW-0479">Metal-binding</keyword>
<feature type="compositionally biased region" description="Basic and acidic residues" evidence="8">
    <location>
        <begin position="678"/>
        <end position="692"/>
    </location>
</feature>
<keyword evidence="11" id="KW-1185">Reference proteome</keyword>
<dbReference type="Gene3D" id="1.10.630.10">
    <property type="entry name" value="Cytochrome P450"/>
    <property type="match status" value="1"/>
</dbReference>
<name>A0A3D8QJJ0_9HELO</name>
<evidence type="ECO:0000256" key="7">
    <source>
        <dbReference type="ARBA" id="ARBA00023033"/>
    </source>
</evidence>
<evidence type="ECO:0000256" key="4">
    <source>
        <dbReference type="ARBA" id="ARBA00022723"/>
    </source>
</evidence>
<gene>
    <name evidence="10" type="ORF">BP6252_11382</name>
</gene>
<feature type="region of interest" description="Disordered" evidence="8">
    <location>
        <begin position="1181"/>
        <end position="1261"/>
    </location>
</feature>
<keyword evidence="6" id="KW-0408">Iron</keyword>
<dbReference type="GO" id="GO:0016705">
    <property type="term" value="F:oxidoreductase activity, acting on paired donors, with incorporation or reduction of molecular oxygen"/>
    <property type="evidence" value="ECO:0007669"/>
    <property type="project" value="InterPro"/>
</dbReference>
<keyword evidence="3" id="KW-0349">Heme</keyword>
<dbReference type="InterPro" id="IPR001128">
    <property type="entry name" value="Cyt_P450"/>
</dbReference>
<dbReference type="AlphaFoldDB" id="A0A3D8QJJ0"/>
<comment type="cofactor">
    <cofactor evidence="1">
        <name>heme</name>
        <dbReference type="ChEBI" id="CHEBI:30413"/>
    </cofactor>
</comment>
<protein>
    <recommendedName>
        <fullName evidence="12">Ent-kaurene oxidase</fullName>
    </recommendedName>
</protein>
<dbReference type="Pfam" id="PF00067">
    <property type="entry name" value="p450"/>
    <property type="match status" value="1"/>
</dbReference>
<evidence type="ECO:0000256" key="1">
    <source>
        <dbReference type="ARBA" id="ARBA00001971"/>
    </source>
</evidence>
<accession>A0A3D8QJJ0</accession>
<keyword evidence="5" id="KW-0560">Oxidoreductase</keyword>
<evidence type="ECO:0000313" key="11">
    <source>
        <dbReference type="Proteomes" id="UP000256645"/>
    </source>
</evidence>
<dbReference type="InterPro" id="IPR036396">
    <property type="entry name" value="Cyt_P450_sf"/>
</dbReference>
<proteinExistence type="inferred from homology"/>
<evidence type="ECO:0000256" key="5">
    <source>
        <dbReference type="ARBA" id="ARBA00023002"/>
    </source>
</evidence>
<sequence length="1280" mass="139084">MKEPPHLSFSLFGDRVDDRHTVQAAITVVVFIILTAYFLYKLDAPNHTYPNIPLIGKKPGEWSSTKAKARWVTSARQIISAGLAQVNAPFQVLATVRPMIILPARYIDEIKNDDRLDFAKAVENAFYGRYPGFEGLNSLNQNDVFQHAVKVRLTQSLHHLTVPLVEEVNVLLREIFPPSKEWKPCVFGHHAAPMIARLSSLAFLGPKFCRNQKWLSVSVNYTLDVFNAARVLNLWPPLLRPVAVRFLPETRKLRAHLRNARSVIEPELAARAQKREEDVRAGFRIEEHHDALEWFSESSETMGKPLDITLAQMSLSIAAIHITSQLLINVMYDMAAYPEYVDALRAELSRVLEEDGGWKSTTPAKLKLMDSVIKESQRMSPSSMITMHRFVERHTKLSDGTRLPQGAWVTVAATVQKDPQFWSEPDTYDGFRFYNLRQQPGNENRYQSTTTGPEQIGFGMIYSQVVQSKAEYKVNSAGIISPLLKVRLELVILLFNESLVDVGKKSNGDDSAQVAHASGEVKWNLALLDEAAAAVLNQMREDVVANEATELSKGGGNAVELSTDGCGGGLGCDQTDVVTGTHFTEGEEDSRKDDNEAGNVCLGIQVFINARHDESNGTLERDTEDQAVLGSEVITQESTDERTGDVEGVDGGSPAKGDPQGGGDVGVVFGVQDELQPRRGENTERVGQHVVDEPNDTDGGQTEPVVSQDQSVWVFGHLGAVVLLGLVDLGTGDQQENGQDGGDAEADTPRRSQVVLGGCEHDDHGNQRSGGESQIELEVGCEDEPPVTRAGLQLDRGLGCGYTTCGVFSTNAHTDEHTVCRQRGGHASEGTMVAISTGRQGSEDNHDGGGDQERLLSGPVITEDTEANHTHDGTNEGEGGQVGTGRGVGEGGAINRSEDGGDGANDLHHGSVTFHRPLGGASYTLQVAVGEQSSTAGKDRPGSLPERLGHAVDHEVIGVHGRLVPHGLVVVVVALHGGMRRHEGERGSRDWKRGANRAKDREAARPGWRGPTGPENVVLRLTEKLRLGVDFFGAAHPGRDSSHALQTAPQIGPQQHTAYPGWPLRPVHHVVPANSIPAASTTDRTACAARGLRLRSPPVAIIPSRTTSLDIAHRLTDDLVRRVHMDALAARRRRGLERAEGIRVVVAARAHNPTKGVHVGTAAHLRSARARRGVALDRVARVEAPEVGGEERAEDRDVDGDDADKHLADPPPVDVQRRRVRAQREHDADDGRRDDEDPGREQEEDDQFPRPVVRNGSGTGMLRICGAVIHGVGGYTPGGD</sequence>
<feature type="compositionally biased region" description="Gly residues" evidence="8">
    <location>
        <begin position="876"/>
        <end position="892"/>
    </location>
</feature>
<dbReference type="PANTHER" id="PTHR46206">
    <property type="entry name" value="CYTOCHROME P450"/>
    <property type="match status" value="1"/>
</dbReference>
<comment type="caution">
    <text evidence="10">The sequence shown here is derived from an EMBL/GenBank/DDBJ whole genome shotgun (WGS) entry which is preliminary data.</text>
</comment>
<evidence type="ECO:0000313" key="10">
    <source>
        <dbReference type="EMBL" id="RDW61949.1"/>
    </source>
</evidence>
<evidence type="ECO:0000256" key="2">
    <source>
        <dbReference type="ARBA" id="ARBA00010617"/>
    </source>
</evidence>
<feature type="region of interest" description="Disordered" evidence="8">
    <location>
        <begin position="865"/>
        <end position="915"/>
    </location>
</feature>
<organism evidence="10 11">
    <name type="scientific">Coleophoma cylindrospora</name>
    <dbReference type="NCBI Taxonomy" id="1849047"/>
    <lineage>
        <taxon>Eukaryota</taxon>
        <taxon>Fungi</taxon>
        <taxon>Dikarya</taxon>
        <taxon>Ascomycota</taxon>
        <taxon>Pezizomycotina</taxon>
        <taxon>Leotiomycetes</taxon>
        <taxon>Helotiales</taxon>
        <taxon>Dermateaceae</taxon>
        <taxon>Coleophoma</taxon>
    </lineage>
</organism>
<dbReference type="OrthoDB" id="1844152at2759"/>
<feature type="region of interest" description="Disordered" evidence="8">
    <location>
        <begin position="634"/>
        <end position="663"/>
    </location>
</feature>
<evidence type="ECO:0000256" key="9">
    <source>
        <dbReference type="SAM" id="Phobius"/>
    </source>
</evidence>